<dbReference type="Pfam" id="PF05147">
    <property type="entry name" value="LANC_like"/>
    <property type="match status" value="1"/>
</dbReference>
<keyword evidence="2" id="KW-1185">Reference proteome</keyword>
<gene>
    <name evidence="1" type="ORF">ACFQ07_26720</name>
</gene>
<proteinExistence type="predicted"/>
<dbReference type="Gene3D" id="1.50.10.20">
    <property type="match status" value="1"/>
</dbReference>
<comment type="caution">
    <text evidence="1">The sequence shown here is derived from an EMBL/GenBank/DDBJ whole genome shotgun (WGS) entry which is preliminary data.</text>
</comment>
<dbReference type="SUPFAM" id="SSF158745">
    <property type="entry name" value="LanC-like"/>
    <property type="match status" value="1"/>
</dbReference>
<dbReference type="Proteomes" id="UP001597083">
    <property type="component" value="Unassembled WGS sequence"/>
</dbReference>
<reference evidence="2" key="1">
    <citation type="journal article" date="2019" name="Int. J. Syst. Evol. Microbiol.">
        <title>The Global Catalogue of Microorganisms (GCM) 10K type strain sequencing project: providing services to taxonomists for standard genome sequencing and annotation.</title>
        <authorList>
            <consortium name="The Broad Institute Genomics Platform"/>
            <consortium name="The Broad Institute Genome Sequencing Center for Infectious Disease"/>
            <person name="Wu L."/>
            <person name="Ma J."/>
        </authorList>
    </citation>
    <scope>NUCLEOTIDE SEQUENCE [LARGE SCALE GENOMIC DNA]</scope>
    <source>
        <strain evidence="2">JCM 31696</strain>
    </source>
</reference>
<feature type="non-terminal residue" evidence="1">
    <location>
        <position position="1"/>
    </location>
</feature>
<evidence type="ECO:0000313" key="2">
    <source>
        <dbReference type="Proteomes" id="UP001597083"/>
    </source>
</evidence>
<dbReference type="EMBL" id="JBHTIR010003829">
    <property type="protein sequence ID" value="MFD0855864.1"/>
    <property type="molecule type" value="Genomic_DNA"/>
</dbReference>
<dbReference type="InterPro" id="IPR007822">
    <property type="entry name" value="LANC-like"/>
</dbReference>
<accession>A0ABW3CPF8</accession>
<organism evidence="1 2">
    <name type="scientific">Actinomadura adrarensis</name>
    <dbReference type="NCBI Taxonomy" id="1819600"/>
    <lineage>
        <taxon>Bacteria</taxon>
        <taxon>Bacillati</taxon>
        <taxon>Actinomycetota</taxon>
        <taxon>Actinomycetes</taxon>
        <taxon>Streptosporangiales</taxon>
        <taxon>Thermomonosporaceae</taxon>
        <taxon>Actinomadura</taxon>
    </lineage>
</organism>
<sequence>SAMSAARPLVATTDLSLCHGFAGLAHITRLVAVDAIIPGLGECLPRLLAPIQATAPDDLVTAGIGLLEGATGVALALLAQANGDVTSGWDACFLIS</sequence>
<protein>
    <submittedName>
        <fullName evidence="1">Lanthionine synthetase LanC family protein</fullName>
    </submittedName>
</protein>
<name>A0ABW3CPF8_9ACTN</name>
<evidence type="ECO:0000313" key="1">
    <source>
        <dbReference type="EMBL" id="MFD0855864.1"/>
    </source>
</evidence>
<dbReference type="PRINTS" id="PR01955">
    <property type="entry name" value="LANCFRANKIA"/>
</dbReference>